<dbReference type="PANTHER" id="PTHR10434:SF11">
    <property type="entry name" value="1-ACYL-SN-GLYCEROL-3-PHOSPHATE ACYLTRANSFERASE"/>
    <property type="match status" value="1"/>
</dbReference>
<dbReference type="InterPro" id="IPR002123">
    <property type="entry name" value="Plipid/glycerol_acylTrfase"/>
</dbReference>
<dbReference type="SUPFAM" id="SSF69593">
    <property type="entry name" value="Glycerol-3-phosphate (1)-acyltransferase"/>
    <property type="match status" value="1"/>
</dbReference>
<keyword evidence="5" id="KW-1185">Reference proteome</keyword>
<evidence type="ECO:0000256" key="1">
    <source>
        <dbReference type="ARBA" id="ARBA00022679"/>
    </source>
</evidence>
<dbReference type="KEGG" id="rmar:GBA65_10645"/>
<protein>
    <submittedName>
        <fullName evidence="4">1-acyl-sn-glycerol-3-phosphate acyltransferase</fullName>
    </submittedName>
</protein>
<name>A0A6G8PXJ8_9ACTN</name>
<dbReference type="GO" id="GO:0003841">
    <property type="term" value="F:1-acylglycerol-3-phosphate O-acyltransferase activity"/>
    <property type="evidence" value="ECO:0007669"/>
    <property type="project" value="TreeGrafter"/>
</dbReference>
<gene>
    <name evidence="4" type="ORF">GBA65_10645</name>
</gene>
<dbReference type="EMBL" id="CP045121">
    <property type="protein sequence ID" value="QIN78905.1"/>
    <property type="molecule type" value="Genomic_DNA"/>
</dbReference>
<accession>A0A6G8PXJ8</accession>
<dbReference type="AlphaFoldDB" id="A0A6G8PXJ8"/>
<dbReference type="Pfam" id="PF01553">
    <property type="entry name" value="Acyltransferase"/>
    <property type="match status" value="1"/>
</dbReference>
<evidence type="ECO:0000256" key="2">
    <source>
        <dbReference type="ARBA" id="ARBA00023315"/>
    </source>
</evidence>
<dbReference type="CDD" id="cd07989">
    <property type="entry name" value="LPLAT_AGPAT-like"/>
    <property type="match status" value="1"/>
</dbReference>
<sequence length="222" mass="24554">MSPVDGFPKHGGRRIMSPRYKLFRALMRALTRLLVGFEVHGVENVPEDGPVILAANHRRYADPVLVCMAVPRRIQWMGKKELFTPPFDRFFYFIGTFPVDREGGGRGALRSSLVFLKHGWTLGIFPEGTRRKAYDPGDPPKGGVAMLAARSGAPIIPVFMDKVPSFSERLRGGKLRAYIGAPIRVDATRKGKPSYDEVADRVLRGIYALGETRGSARKAGVS</sequence>
<keyword evidence="2 4" id="KW-0012">Acyltransferase</keyword>
<reference evidence="4 5" key="1">
    <citation type="submission" date="2019-10" db="EMBL/GenBank/DDBJ databases">
        <title>Rubrobacter sp nov SCSIO 52915 isolated from a deep-sea sediment in the South China Sea.</title>
        <authorList>
            <person name="Chen R.W."/>
        </authorList>
    </citation>
    <scope>NUCLEOTIDE SEQUENCE [LARGE SCALE GENOMIC DNA]</scope>
    <source>
        <strain evidence="4 5">SCSIO 52915</strain>
    </source>
</reference>
<dbReference type="SMART" id="SM00563">
    <property type="entry name" value="PlsC"/>
    <property type="match status" value="1"/>
</dbReference>
<keyword evidence="1 4" id="KW-0808">Transferase</keyword>
<dbReference type="GO" id="GO:0006654">
    <property type="term" value="P:phosphatidic acid biosynthetic process"/>
    <property type="evidence" value="ECO:0007669"/>
    <property type="project" value="TreeGrafter"/>
</dbReference>
<dbReference type="RefSeq" id="WP_166396570.1">
    <property type="nucleotide sequence ID" value="NZ_CP045121.1"/>
</dbReference>
<organism evidence="4 5">
    <name type="scientific">Rubrobacter marinus</name>
    <dbReference type="NCBI Taxonomy" id="2653852"/>
    <lineage>
        <taxon>Bacteria</taxon>
        <taxon>Bacillati</taxon>
        <taxon>Actinomycetota</taxon>
        <taxon>Rubrobacteria</taxon>
        <taxon>Rubrobacterales</taxon>
        <taxon>Rubrobacteraceae</taxon>
        <taxon>Rubrobacter</taxon>
    </lineage>
</organism>
<dbReference type="PANTHER" id="PTHR10434">
    <property type="entry name" value="1-ACYL-SN-GLYCEROL-3-PHOSPHATE ACYLTRANSFERASE"/>
    <property type="match status" value="1"/>
</dbReference>
<dbReference type="Proteomes" id="UP000502706">
    <property type="component" value="Chromosome"/>
</dbReference>
<proteinExistence type="predicted"/>
<evidence type="ECO:0000259" key="3">
    <source>
        <dbReference type="SMART" id="SM00563"/>
    </source>
</evidence>
<feature type="domain" description="Phospholipid/glycerol acyltransferase" evidence="3">
    <location>
        <begin position="51"/>
        <end position="163"/>
    </location>
</feature>
<evidence type="ECO:0000313" key="5">
    <source>
        <dbReference type="Proteomes" id="UP000502706"/>
    </source>
</evidence>
<evidence type="ECO:0000313" key="4">
    <source>
        <dbReference type="EMBL" id="QIN78905.1"/>
    </source>
</evidence>